<dbReference type="EMBL" id="CAACVG010013234">
    <property type="protein sequence ID" value="VEN61530.1"/>
    <property type="molecule type" value="Genomic_DNA"/>
</dbReference>
<dbReference type="InterPro" id="IPR006621">
    <property type="entry name" value="Nose-resist-to-fluoxetine_N"/>
</dbReference>
<feature type="transmembrane region" description="Helical" evidence="1">
    <location>
        <begin position="468"/>
        <end position="485"/>
    </location>
</feature>
<dbReference type="PANTHER" id="PTHR11161:SF4">
    <property type="entry name" value="DROP DEAD"/>
    <property type="match status" value="1"/>
</dbReference>
<feature type="transmembrane region" description="Helical" evidence="1">
    <location>
        <begin position="377"/>
        <end position="395"/>
    </location>
</feature>
<dbReference type="Pfam" id="PF01757">
    <property type="entry name" value="Acyl_transf_3"/>
    <property type="match status" value="1"/>
</dbReference>
<dbReference type="OrthoDB" id="4794873at2759"/>
<keyword evidence="1" id="KW-0472">Membrane</keyword>
<evidence type="ECO:0000313" key="4">
    <source>
        <dbReference type="EMBL" id="VEN61530.1"/>
    </source>
</evidence>
<dbReference type="InterPro" id="IPR002656">
    <property type="entry name" value="Acyl_transf_3_dom"/>
</dbReference>
<proteinExistence type="predicted"/>
<feature type="transmembrane region" description="Helical" evidence="1">
    <location>
        <begin position="297"/>
        <end position="318"/>
    </location>
</feature>
<feature type="domain" description="Nose resistant-to-fluoxetine protein N-terminal" evidence="3">
    <location>
        <begin position="79"/>
        <end position="217"/>
    </location>
</feature>
<evidence type="ECO:0000259" key="3">
    <source>
        <dbReference type="SMART" id="SM00703"/>
    </source>
</evidence>
<feature type="transmembrane region" description="Helical" evidence="1">
    <location>
        <begin position="579"/>
        <end position="601"/>
    </location>
</feature>
<keyword evidence="1" id="KW-1133">Transmembrane helix</keyword>
<keyword evidence="1" id="KW-0812">Transmembrane</keyword>
<feature type="transmembrane region" description="Helical" evidence="1">
    <location>
        <begin position="443"/>
        <end position="461"/>
    </location>
</feature>
<dbReference type="SMART" id="SM00703">
    <property type="entry name" value="NRF"/>
    <property type="match status" value="1"/>
</dbReference>
<feature type="transmembrane region" description="Helical" evidence="1">
    <location>
        <begin position="652"/>
        <end position="674"/>
    </location>
</feature>
<dbReference type="GO" id="GO:0016747">
    <property type="term" value="F:acyltransferase activity, transferring groups other than amino-acyl groups"/>
    <property type="evidence" value="ECO:0007669"/>
    <property type="project" value="InterPro"/>
</dbReference>
<feature type="transmembrane region" description="Helical" evidence="1">
    <location>
        <begin position="338"/>
        <end position="357"/>
    </location>
</feature>
<gene>
    <name evidence="4" type="ORF">CALMAC_LOCUS18913</name>
</gene>
<feature type="transmembrane region" description="Helical" evidence="1">
    <location>
        <begin position="234"/>
        <end position="255"/>
    </location>
</feature>
<reference evidence="4 5" key="1">
    <citation type="submission" date="2019-01" db="EMBL/GenBank/DDBJ databases">
        <authorList>
            <person name="Sayadi A."/>
        </authorList>
    </citation>
    <scope>NUCLEOTIDE SEQUENCE [LARGE SCALE GENOMIC DNA]</scope>
</reference>
<feature type="transmembrane region" description="Helical" evidence="1">
    <location>
        <begin position="613"/>
        <end position="640"/>
    </location>
</feature>
<name>A0A653DMS2_CALMS</name>
<dbReference type="AlphaFoldDB" id="A0A653DMS2"/>
<dbReference type="Proteomes" id="UP000410492">
    <property type="component" value="Unassembled WGS sequence"/>
</dbReference>
<evidence type="ECO:0000256" key="1">
    <source>
        <dbReference type="SAM" id="Phobius"/>
    </source>
</evidence>
<feature type="signal peptide" evidence="2">
    <location>
        <begin position="1"/>
        <end position="25"/>
    </location>
</feature>
<dbReference type="PANTHER" id="PTHR11161">
    <property type="entry name" value="O-ACYLTRANSFERASE"/>
    <property type="match status" value="1"/>
</dbReference>
<dbReference type="InterPro" id="IPR052728">
    <property type="entry name" value="O2_lipid_transport_reg"/>
</dbReference>
<accession>A0A653DMS2</accession>
<dbReference type="Pfam" id="PF20146">
    <property type="entry name" value="NRF"/>
    <property type="match status" value="1"/>
</dbReference>
<feature type="chain" id="PRO_5024847088" description="Nose resistant-to-fluoxetine protein N-terminal domain-containing protein" evidence="2">
    <location>
        <begin position="26"/>
        <end position="711"/>
    </location>
</feature>
<keyword evidence="2" id="KW-0732">Signal</keyword>
<evidence type="ECO:0000313" key="5">
    <source>
        <dbReference type="Proteomes" id="UP000410492"/>
    </source>
</evidence>
<organism evidence="4 5">
    <name type="scientific">Callosobruchus maculatus</name>
    <name type="common">Southern cowpea weevil</name>
    <name type="synonym">Pulse bruchid</name>
    <dbReference type="NCBI Taxonomy" id="64391"/>
    <lineage>
        <taxon>Eukaryota</taxon>
        <taxon>Metazoa</taxon>
        <taxon>Ecdysozoa</taxon>
        <taxon>Arthropoda</taxon>
        <taxon>Hexapoda</taxon>
        <taxon>Insecta</taxon>
        <taxon>Pterygota</taxon>
        <taxon>Neoptera</taxon>
        <taxon>Endopterygota</taxon>
        <taxon>Coleoptera</taxon>
        <taxon>Polyphaga</taxon>
        <taxon>Cucujiformia</taxon>
        <taxon>Chrysomeloidea</taxon>
        <taxon>Chrysomelidae</taxon>
        <taxon>Bruchinae</taxon>
        <taxon>Bruchini</taxon>
        <taxon>Callosobruchus</taxon>
    </lineage>
</organism>
<keyword evidence="5" id="KW-1185">Reference proteome</keyword>
<evidence type="ECO:0000256" key="2">
    <source>
        <dbReference type="SAM" id="SignalP"/>
    </source>
</evidence>
<protein>
    <recommendedName>
        <fullName evidence="3">Nose resistant-to-fluoxetine protein N-terminal domain-containing protein</fullName>
    </recommendedName>
</protein>
<sequence length="711" mass="81249">MSVPLRAAWVFAGIVMGLSVHCCTAYLDSCQGDSSCGYNDDVLSKTQSEENNVIFGQTDLVQLWNMYPLNIMNGTKSISPSCKEAYETYLNDLQQSDLDAVKMFDASAKLPSGILKGNVNQYGNFDECMEVKTGQYCLAEIDIRPLWKNPYSKFEEMAHSHFVIQETLDDPKHRVPGFTMIRWGFCIPSACTHKDLENAIQENIGVESRVKPQMCQKSEKTAEKRSVGKTLAEGFFVLIFSAAAIATILEHYNYFSQGKKSVWPRILHCFSLQQNYKELTTIKENPKEIKAVHGCRALAALGLIMSHKALALFYNPYINRSDMTEALGQKWSVVGRTAILFTDVFMLISGLLNANALFSELDKSKKLNFKDKLITRLFRILPNLIAIILFCTYVLPELGNGPLWPLVVNHHSELCKKYMWRNMFLIHNYFGFENMCLTHTHQVGIDMQLFLVTPLFVYAIWRNREIGWYILIAVASLSTVLRFWVTYDNELSHVVHFGIPISRMFKTADLSYILPTHRATIYLIGVALAYILRYTSNPSRLSQLHRLILWMLTYVLFISTWVGPTNMASIGFQYNKFNAALYAAISPITFGFAVSYIIYAVDRNFGNWFGPLLTWRYFIFFTKIAYGVYLTQFPIFFYNIGKTKYVGEYRHYMIMEILETSAVILLSIALTLLVEMPFQKLKKVLLDGEAPLSSKTPKINNQPILRKSELG</sequence>
<feature type="transmembrane region" description="Helical" evidence="1">
    <location>
        <begin position="519"/>
        <end position="535"/>
    </location>
</feature>
<feature type="transmembrane region" description="Helical" evidence="1">
    <location>
        <begin position="547"/>
        <end position="567"/>
    </location>
</feature>